<organism evidence="1 2">
    <name type="scientific">Micromonospora carbonacea</name>
    <dbReference type="NCBI Taxonomy" id="47853"/>
    <lineage>
        <taxon>Bacteria</taxon>
        <taxon>Bacillati</taxon>
        <taxon>Actinomycetota</taxon>
        <taxon>Actinomycetes</taxon>
        <taxon>Micromonosporales</taxon>
        <taxon>Micromonosporaceae</taxon>
        <taxon>Micromonospora</taxon>
    </lineage>
</organism>
<dbReference type="Pfam" id="PF25595">
    <property type="entry name" value="Phage_TTP_16"/>
    <property type="match status" value="1"/>
</dbReference>
<keyword evidence="2" id="KW-1185">Reference proteome</keyword>
<proteinExistence type="predicted"/>
<evidence type="ECO:0000313" key="1">
    <source>
        <dbReference type="EMBL" id="SCF39518.1"/>
    </source>
</evidence>
<dbReference type="AlphaFoldDB" id="A0A1C5A2U3"/>
<gene>
    <name evidence="1" type="ORF">GA0070563_11131</name>
</gene>
<reference evidence="2" key="1">
    <citation type="submission" date="2016-06" db="EMBL/GenBank/DDBJ databases">
        <authorList>
            <person name="Varghese N."/>
            <person name="Submissions Spin"/>
        </authorList>
    </citation>
    <scope>NUCLEOTIDE SEQUENCE [LARGE SCALE GENOMIC DNA]</scope>
    <source>
        <strain evidence="2">DSM 43168</strain>
    </source>
</reference>
<protein>
    <submittedName>
        <fullName evidence="1">Uncharacterized protein</fullName>
    </submittedName>
</protein>
<dbReference type="RefSeq" id="WP_074476567.1">
    <property type="nucleotide sequence ID" value="NZ_FMCT01000011.1"/>
</dbReference>
<dbReference type="Proteomes" id="UP000183585">
    <property type="component" value="Unassembled WGS sequence"/>
</dbReference>
<dbReference type="InterPro" id="IPR058009">
    <property type="entry name" value="TTP_Phage_16"/>
</dbReference>
<accession>A0A1C5A2U3</accession>
<dbReference type="EMBL" id="FMCT01000011">
    <property type="protein sequence ID" value="SCF39518.1"/>
    <property type="molecule type" value="Genomic_DNA"/>
</dbReference>
<name>A0A1C5A2U3_9ACTN</name>
<sequence length="159" mass="17259">MANIPADGKTRADWVPAIANINAPTTTELNAGIRVSQWTTSDGLVGFRPETADVPTSGLEDTFDTNTNGRRSYSGTMLRFRKQSGSDVVYTTMTPDAEGFIVIRRSMPAATAYASGQPVQVYPVICCETAWIDPEPNTVERFEVPLKMTDQPSLRAAVA</sequence>
<evidence type="ECO:0000313" key="2">
    <source>
        <dbReference type="Proteomes" id="UP000183585"/>
    </source>
</evidence>